<dbReference type="Pfam" id="PF08100">
    <property type="entry name" value="Dimerisation"/>
    <property type="match status" value="1"/>
</dbReference>
<dbReference type="Proteomes" id="UP000242502">
    <property type="component" value="Unassembled WGS sequence"/>
</dbReference>
<dbReference type="InterPro" id="IPR036388">
    <property type="entry name" value="WH-like_DNA-bd_sf"/>
</dbReference>
<dbReference type="GO" id="GO:0046983">
    <property type="term" value="F:protein dimerization activity"/>
    <property type="evidence" value="ECO:0007669"/>
    <property type="project" value="InterPro"/>
</dbReference>
<evidence type="ECO:0000313" key="7">
    <source>
        <dbReference type="Proteomes" id="UP000242502"/>
    </source>
</evidence>
<dbReference type="InterPro" id="IPR016461">
    <property type="entry name" value="COMT-like"/>
</dbReference>
<feature type="domain" description="O-methyltransferase dimerisation" evidence="5">
    <location>
        <begin position="253"/>
        <end position="311"/>
    </location>
</feature>
<proteinExistence type="predicted"/>
<evidence type="ECO:0000256" key="2">
    <source>
        <dbReference type="ARBA" id="ARBA00022679"/>
    </source>
</evidence>
<dbReference type="CDD" id="cd02440">
    <property type="entry name" value="AdoMet_MTases"/>
    <property type="match status" value="1"/>
</dbReference>
<dbReference type="PROSITE" id="PS51683">
    <property type="entry name" value="SAM_OMT_II"/>
    <property type="match status" value="1"/>
</dbReference>
<feature type="domain" description="O-methyltransferase C-terminal" evidence="4">
    <location>
        <begin position="359"/>
        <end position="539"/>
    </location>
</feature>
<dbReference type="PANTHER" id="PTHR43712">
    <property type="entry name" value="PUTATIVE (AFU_ORTHOLOGUE AFUA_4G14580)-RELATED"/>
    <property type="match status" value="1"/>
</dbReference>
<name>A0A1D2QNF0_9GAMM</name>
<dbReference type="InterPro" id="IPR001077">
    <property type="entry name" value="COMT_C"/>
</dbReference>
<gene>
    <name evidence="6" type="ORF">AB835_10635</name>
</gene>
<evidence type="ECO:0000313" key="6">
    <source>
        <dbReference type="EMBL" id="ODS23106.1"/>
    </source>
</evidence>
<dbReference type="Gene3D" id="3.40.50.150">
    <property type="entry name" value="Vaccinia Virus protein VP39"/>
    <property type="match status" value="1"/>
</dbReference>
<evidence type="ECO:0000256" key="1">
    <source>
        <dbReference type="ARBA" id="ARBA00022603"/>
    </source>
</evidence>
<dbReference type="GO" id="GO:0032259">
    <property type="term" value="P:methylation"/>
    <property type="evidence" value="ECO:0007669"/>
    <property type="project" value="UniProtKB-KW"/>
</dbReference>
<keyword evidence="2 6" id="KW-0808">Transferase</keyword>
<dbReference type="SUPFAM" id="SSF53335">
    <property type="entry name" value="S-adenosyl-L-methionine-dependent methyltransferases"/>
    <property type="match status" value="1"/>
</dbReference>
<evidence type="ECO:0000256" key="3">
    <source>
        <dbReference type="ARBA" id="ARBA00022691"/>
    </source>
</evidence>
<organism evidence="6 7">
    <name type="scientific">Candidatus Endobugula sertula</name>
    <name type="common">Bugula neritina bacterial symbiont</name>
    <dbReference type="NCBI Taxonomy" id="62101"/>
    <lineage>
        <taxon>Bacteria</taxon>
        <taxon>Pseudomonadati</taxon>
        <taxon>Pseudomonadota</taxon>
        <taxon>Gammaproteobacteria</taxon>
        <taxon>Cellvibrionales</taxon>
        <taxon>Cellvibrionaceae</taxon>
        <taxon>Candidatus Endobugula</taxon>
    </lineage>
</organism>
<dbReference type="EMBL" id="MDLC01000039">
    <property type="protein sequence ID" value="ODS23106.1"/>
    <property type="molecule type" value="Genomic_DNA"/>
</dbReference>
<protein>
    <submittedName>
        <fullName evidence="6">Methyltransferase</fullName>
    </submittedName>
</protein>
<dbReference type="AlphaFoldDB" id="A0A1D2QNF0"/>
<dbReference type="InterPro" id="IPR012967">
    <property type="entry name" value="COMT_dimerisation"/>
</dbReference>
<dbReference type="Pfam" id="PF00891">
    <property type="entry name" value="Methyltransf_2"/>
    <property type="match status" value="1"/>
</dbReference>
<dbReference type="SUPFAM" id="SSF46785">
    <property type="entry name" value="Winged helix' DNA-binding domain"/>
    <property type="match status" value="1"/>
</dbReference>
<comment type="caution">
    <text evidence="6">The sequence shown here is derived from an EMBL/GenBank/DDBJ whole genome shotgun (WGS) entry which is preliminary data.</text>
</comment>
<dbReference type="STRING" id="62101.AB835_10635"/>
<keyword evidence="3" id="KW-0949">S-adenosyl-L-methionine</keyword>
<evidence type="ECO:0000259" key="5">
    <source>
        <dbReference type="Pfam" id="PF08100"/>
    </source>
</evidence>
<dbReference type="Gene3D" id="1.10.10.10">
    <property type="entry name" value="Winged helix-like DNA-binding domain superfamily/Winged helix DNA-binding domain"/>
    <property type="match status" value="1"/>
</dbReference>
<accession>A0A1D2QNF0</accession>
<evidence type="ECO:0000259" key="4">
    <source>
        <dbReference type="Pfam" id="PF00891"/>
    </source>
</evidence>
<dbReference type="PANTHER" id="PTHR43712:SF2">
    <property type="entry name" value="O-METHYLTRANSFERASE CICE"/>
    <property type="match status" value="1"/>
</dbReference>
<dbReference type="GO" id="GO:0008171">
    <property type="term" value="F:O-methyltransferase activity"/>
    <property type="evidence" value="ECO:0007669"/>
    <property type="project" value="InterPro"/>
</dbReference>
<reference evidence="6 7" key="1">
    <citation type="journal article" date="2016" name="Appl. Environ. Microbiol.">
        <title>Lack of Overt Genome Reduction in the Bryostatin-Producing Bryozoan Symbiont "Candidatus Endobugula sertula".</title>
        <authorList>
            <person name="Miller I.J."/>
            <person name="Vanee N."/>
            <person name="Fong S.S."/>
            <person name="Lim-Fong G.E."/>
            <person name="Kwan J.C."/>
        </authorList>
    </citation>
    <scope>NUCLEOTIDE SEQUENCE [LARGE SCALE GENOMIC DNA]</scope>
    <source>
        <strain evidence="6">AB1-4</strain>
    </source>
</reference>
<sequence>MSWAQFTVSGDGTHHLYNGVPVYEERFDEILAFHQPGLAPVRRGSKAWHIRVDGQAAYSCRFMRTFGFYEGRAAIIESTEEDSWCHIDTAGRSVYRQRYTWCGNFQGQRCTIRDAEGMYYHIDYDGQAVYSEHWRYAGDYRDGIAVVQGSDGRSTHIDDHGQLLHGQWFLNLDVFHKGLARACDEAGWAHINVDGAFIYKRRFAMVEPFYNGQAHVETFAGALEIINEKGESILQLRPPLHSEFSALSTDLVGFWRTQTIATAVSLGIFEVLAGSAEEVAKQCGLNLRGAQYILRALDEMKLVTCHEERWFPTSKGAFLKVGHPLTLADAALEFAGSLSRMWEQLPNALSANSHWTAADIFHTIAQDDVRKKTHHRMLQSYARHDYVSVPQAFELLGNERVIDAGGGLGVLAQLVIATYPNVQVTVFDRPEVIEQGRKTLHQSPKLYWHAGDLFSPWKLESDVVILARILHDWNDEAALRILNNARSVLPTGGRLLVVEMPLSENHSSGALLNLHLLMVTGGRERTVNEYQQLFKKALFSLINVQRLTNVSSVLTAVAM</sequence>
<dbReference type="InterPro" id="IPR036390">
    <property type="entry name" value="WH_DNA-bd_sf"/>
</dbReference>
<dbReference type="InterPro" id="IPR029063">
    <property type="entry name" value="SAM-dependent_MTases_sf"/>
</dbReference>
<keyword evidence="1 6" id="KW-0489">Methyltransferase</keyword>